<dbReference type="SUPFAM" id="SSF53041">
    <property type="entry name" value="Resolvase-like"/>
    <property type="match status" value="1"/>
</dbReference>
<comment type="caution">
    <text evidence="4">The sequence shown here is derived from an EMBL/GenBank/DDBJ whole genome shotgun (WGS) entry which is preliminary data.</text>
</comment>
<dbReference type="AlphaFoldDB" id="A0A1E3SEX1"/>
<dbReference type="OrthoDB" id="4500247at2"/>
<dbReference type="Pfam" id="PF00239">
    <property type="entry name" value="Resolvase"/>
    <property type="match status" value="1"/>
</dbReference>
<protein>
    <submittedName>
        <fullName evidence="4">Serine recombinase</fullName>
    </submittedName>
</protein>
<evidence type="ECO:0000259" key="3">
    <source>
        <dbReference type="PROSITE" id="PS51737"/>
    </source>
</evidence>
<feature type="domain" description="Resolvase/invertase-type recombinase catalytic" evidence="2">
    <location>
        <begin position="2"/>
        <end position="150"/>
    </location>
</feature>
<dbReference type="PROSITE" id="PS51737">
    <property type="entry name" value="RECOMBINASE_DNA_BIND"/>
    <property type="match status" value="1"/>
</dbReference>
<evidence type="ECO:0000259" key="2">
    <source>
        <dbReference type="PROSITE" id="PS51736"/>
    </source>
</evidence>
<dbReference type="GO" id="GO:0000150">
    <property type="term" value="F:DNA strand exchange activity"/>
    <property type="evidence" value="ECO:0007669"/>
    <property type="project" value="InterPro"/>
</dbReference>
<dbReference type="PROSITE" id="PS51736">
    <property type="entry name" value="RECOMBINASES_3"/>
    <property type="match status" value="1"/>
</dbReference>
<dbReference type="STRING" id="28445.BHQ20_11860"/>
<dbReference type="Proteomes" id="UP000192739">
    <property type="component" value="Unassembled WGS sequence"/>
</dbReference>
<sequence length="470" mass="52643">MRAAVYTRISSDPTGQQLGVTRQLDECKALAERLGWDIRETYSDNDISAYSGKRRPSFERLLTDMKAGQFEALLAWHPDRLYRSMRDLERLIEVADERRVRLRTVVGGDLDLGTSAGRMLGRILGATARQESEHKAERQRSANEQRAAAGEWVKSGQRPFGYTKTGEPLEPEASAYRQAVADVLAGRSLRSISIEWNQRGLLTTRGYQWTNLTLRKMLTNPLHAGLRAHRGKVVAQGNWEPLVDPDTHRGLQAFLSDPSRRPGLAFELKHMGSGRYICGRCGAKMYASYPKGRTRLLYVCRAKYHLARAGKPLDEYMETLVLGYLSDPETRQRLTVQLEGETVDVDGLHTRRAALQARLDELAAMFAAGDIDGSQLKRGTADLRMQLAGVDTVLADLARKSPAADLITAGDAIREHWDQLTPDLKGKVLQEICTVTVKPIPPGLKWFTAPDGPTQAEWERFGSYLDIEWK</sequence>
<name>A0A1E3SEX1_MYCIE</name>
<feature type="region of interest" description="Disordered" evidence="1">
    <location>
        <begin position="128"/>
        <end position="150"/>
    </location>
</feature>
<dbReference type="PANTHER" id="PTHR30461:SF23">
    <property type="entry name" value="DNA RECOMBINASE-RELATED"/>
    <property type="match status" value="1"/>
</dbReference>
<evidence type="ECO:0000313" key="5">
    <source>
        <dbReference type="Proteomes" id="UP000192739"/>
    </source>
</evidence>
<dbReference type="InterPro" id="IPR036162">
    <property type="entry name" value="Resolvase-like_N_sf"/>
</dbReference>
<feature type="domain" description="Recombinase" evidence="3">
    <location>
        <begin position="154"/>
        <end position="261"/>
    </location>
</feature>
<feature type="compositionally biased region" description="Basic and acidic residues" evidence="1">
    <location>
        <begin position="130"/>
        <end position="143"/>
    </location>
</feature>
<dbReference type="Gene3D" id="3.40.50.1390">
    <property type="entry name" value="Resolvase, N-terminal catalytic domain"/>
    <property type="match status" value="1"/>
</dbReference>
<evidence type="ECO:0000313" key="4">
    <source>
        <dbReference type="EMBL" id="ORB00262.1"/>
    </source>
</evidence>
<dbReference type="CDD" id="cd00338">
    <property type="entry name" value="Ser_Recombinase"/>
    <property type="match status" value="1"/>
</dbReference>
<dbReference type="RefSeq" id="WP_069419332.1">
    <property type="nucleotide sequence ID" value="NZ_CBCRZH010000050.1"/>
</dbReference>
<dbReference type="InterPro" id="IPR006119">
    <property type="entry name" value="Resolv_N"/>
</dbReference>
<dbReference type="EMBL" id="MVHT01000054">
    <property type="protein sequence ID" value="ORB00262.1"/>
    <property type="molecule type" value="Genomic_DNA"/>
</dbReference>
<accession>A0A1E3SEX1</accession>
<dbReference type="Pfam" id="PF07508">
    <property type="entry name" value="Recombinase"/>
    <property type="match status" value="1"/>
</dbReference>
<dbReference type="SMART" id="SM00857">
    <property type="entry name" value="Resolvase"/>
    <property type="match status" value="1"/>
</dbReference>
<gene>
    <name evidence="4" type="ORF">BST27_18540</name>
</gene>
<dbReference type="PANTHER" id="PTHR30461">
    <property type="entry name" value="DNA-INVERTASE FROM LAMBDOID PROPHAGE"/>
    <property type="match status" value="1"/>
</dbReference>
<dbReference type="InterPro" id="IPR038109">
    <property type="entry name" value="DNA_bind_recomb_sf"/>
</dbReference>
<organism evidence="4 5">
    <name type="scientific">Mycobacterium intermedium</name>
    <dbReference type="NCBI Taxonomy" id="28445"/>
    <lineage>
        <taxon>Bacteria</taxon>
        <taxon>Bacillati</taxon>
        <taxon>Actinomycetota</taxon>
        <taxon>Actinomycetes</taxon>
        <taxon>Mycobacteriales</taxon>
        <taxon>Mycobacteriaceae</taxon>
        <taxon>Mycobacterium</taxon>
        <taxon>Mycobacterium simiae complex</taxon>
    </lineage>
</organism>
<dbReference type="Gene3D" id="3.90.1750.20">
    <property type="entry name" value="Putative Large Serine Recombinase, Chain B, Domain 2"/>
    <property type="match status" value="1"/>
</dbReference>
<proteinExistence type="predicted"/>
<reference evidence="4 5" key="1">
    <citation type="submission" date="2017-02" db="EMBL/GenBank/DDBJ databases">
        <title>The new phylogeny of genus Mycobacterium.</title>
        <authorList>
            <person name="Tortoli E."/>
            <person name="Trovato A."/>
            <person name="Cirillo D.M."/>
        </authorList>
    </citation>
    <scope>NUCLEOTIDE SEQUENCE [LARGE SCALE GENOMIC DNA]</scope>
    <source>
        <strain evidence="4 5">DSM 44049</strain>
    </source>
</reference>
<dbReference type="GO" id="GO:0003677">
    <property type="term" value="F:DNA binding"/>
    <property type="evidence" value="ECO:0007669"/>
    <property type="project" value="InterPro"/>
</dbReference>
<keyword evidence="5" id="KW-1185">Reference proteome</keyword>
<dbReference type="InterPro" id="IPR050639">
    <property type="entry name" value="SSR_resolvase"/>
</dbReference>
<evidence type="ECO:0000256" key="1">
    <source>
        <dbReference type="SAM" id="MobiDB-lite"/>
    </source>
</evidence>
<dbReference type="InterPro" id="IPR011109">
    <property type="entry name" value="DNA_bind_recombinase_dom"/>
</dbReference>